<gene>
    <name evidence="3" type="ORF">NC998_04560</name>
</gene>
<evidence type="ECO:0000313" key="3">
    <source>
        <dbReference type="EMBL" id="MEP0816362.1"/>
    </source>
</evidence>
<name>A0ABV0J3J5_9CYAN</name>
<feature type="region of interest" description="Disordered" evidence="1">
    <location>
        <begin position="92"/>
        <end position="118"/>
    </location>
</feature>
<evidence type="ECO:0000313" key="4">
    <source>
        <dbReference type="Proteomes" id="UP001464891"/>
    </source>
</evidence>
<reference evidence="3 4" key="1">
    <citation type="submission" date="2022-04" db="EMBL/GenBank/DDBJ databases">
        <title>Positive selection, recombination, and allopatry shape intraspecific diversity of widespread and dominant cyanobacteria.</title>
        <authorList>
            <person name="Wei J."/>
            <person name="Shu W."/>
            <person name="Hu C."/>
        </authorList>
    </citation>
    <scope>NUCLEOTIDE SEQUENCE [LARGE SCALE GENOMIC DNA]</scope>
    <source>
        <strain evidence="3 4">GB2-A4</strain>
    </source>
</reference>
<protein>
    <submittedName>
        <fullName evidence="3">Uncharacterized protein</fullName>
    </submittedName>
</protein>
<comment type="caution">
    <text evidence="3">The sequence shown here is derived from an EMBL/GenBank/DDBJ whole genome shotgun (WGS) entry which is preliminary data.</text>
</comment>
<keyword evidence="2" id="KW-0812">Transmembrane</keyword>
<keyword evidence="4" id="KW-1185">Reference proteome</keyword>
<organism evidence="3 4">
    <name type="scientific">Trichocoleus desertorum GB2-A4</name>
    <dbReference type="NCBI Taxonomy" id="2933944"/>
    <lineage>
        <taxon>Bacteria</taxon>
        <taxon>Bacillati</taxon>
        <taxon>Cyanobacteriota</taxon>
        <taxon>Cyanophyceae</taxon>
        <taxon>Leptolyngbyales</taxon>
        <taxon>Trichocoleusaceae</taxon>
        <taxon>Trichocoleus</taxon>
    </lineage>
</organism>
<proteinExistence type="predicted"/>
<feature type="transmembrane region" description="Helical" evidence="2">
    <location>
        <begin position="27"/>
        <end position="45"/>
    </location>
</feature>
<evidence type="ECO:0000256" key="2">
    <source>
        <dbReference type="SAM" id="Phobius"/>
    </source>
</evidence>
<dbReference type="EMBL" id="JAMPKM010000002">
    <property type="protein sequence ID" value="MEP0816362.1"/>
    <property type="molecule type" value="Genomic_DNA"/>
</dbReference>
<evidence type="ECO:0000256" key="1">
    <source>
        <dbReference type="SAM" id="MobiDB-lite"/>
    </source>
</evidence>
<keyword evidence="2" id="KW-1133">Transmembrane helix</keyword>
<keyword evidence="2" id="KW-0472">Membrane</keyword>
<accession>A0ABV0J3J5</accession>
<dbReference type="RefSeq" id="WP_190433678.1">
    <property type="nucleotide sequence ID" value="NZ_JAMPKM010000002.1"/>
</dbReference>
<dbReference type="Proteomes" id="UP001464891">
    <property type="component" value="Unassembled WGS sequence"/>
</dbReference>
<sequence length="118" mass="13107">MKIWATTFVVLFGLVELYQWVQHFNWTVTLPLPVFILGGAALAIASNYDKRAGLPFALKFEESKAIANPTPTVINSVTSGIPVQLNSAQKPLEPQLPNLKSQPPHPISFRIQRPESQE</sequence>